<name>A0AAV3T8T9_9EURY</name>
<dbReference type="SMART" id="SM00933">
    <property type="entry name" value="NurA"/>
    <property type="match status" value="1"/>
</dbReference>
<comment type="caution">
    <text evidence="2">The sequence shown here is derived from an EMBL/GenBank/DDBJ whole genome shotgun (WGS) entry which is preliminary data.</text>
</comment>
<protein>
    <submittedName>
        <fullName evidence="2">DNA double-strand break repair nuclease NurA</fullName>
    </submittedName>
</protein>
<reference evidence="2 3" key="1">
    <citation type="journal article" date="2019" name="Int. J. Syst. Evol. Microbiol.">
        <title>The Global Catalogue of Microorganisms (GCM) 10K type strain sequencing project: providing services to taxonomists for standard genome sequencing and annotation.</title>
        <authorList>
            <consortium name="The Broad Institute Genomics Platform"/>
            <consortium name="The Broad Institute Genome Sequencing Center for Infectious Disease"/>
            <person name="Wu L."/>
            <person name="Ma J."/>
        </authorList>
    </citation>
    <scope>NUCLEOTIDE SEQUENCE [LARGE SCALE GENOMIC DNA]</scope>
    <source>
        <strain evidence="2 3">JCM 16328</strain>
    </source>
</reference>
<organism evidence="2 3">
    <name type="scientific">Natronoarchaeum mannanilyticum</name>
    <dbReference type="NCBI Taxonomy" id="926360"/>
    <lineage>
        <taxon>Archaea</taxon>
        <taxon>Methanobacteriati</taxon>
        <taxon>Methanobacteriota</taxon>
        <taxon>Stenosarchaea group</taxon>
        <taxon>Halobacteria</taxon>
        <taxon>Halobacteriales</taxon>
        <taxon>Natronoarchaeaceae</taxon>
    </lineage>
</organism>
<feature type="domain" description="NurA" evidence="1">
    <location>
        <begin position="79"/>
        <end position="398"/>
    </location>
</feature>
<accession>A0AAV3T8T9</accession>
<dbReference type="Proteomes" id="UP001500420">
    <property type="component" value="Unassembled WGS sequence"/>
</dbReference>
<evidence type="ECO:0000259" key="1">
    <source>
        <dbReference type="SMART" id="SM00933"/>
    </source>
</evidence>
<evidence type="ECO:0000313" key="2">
    <source>
        <dbReference type="EMBL" id="GAA0670288.1"/>
    </source>
</evidence>
<evidence type="ECO:0000313" key="3">
    <source>
        <dbReference type="Proteomes" id="UP001500420"/>
    </source>
</evidence>
<keyword evidence="3" id="KW-1185">Reference proteome</keyword>
<sequence>MGRDVTLDPVHFEGITQLARRITRSVDETDQVEFVETVWEEFLDPLVDDDGRTVLSPLGEQRRCEVDAEDVALREAEYPTCHGLDSGTINPTSFKNGLVLDVAQAAMASAPSDLELHRDRTVVITAHTNDAAVDLDDDWTKWDEGHTDRRMLQAPRVSSFEESVVHELALYLAESHHAIEHADAVSDLFVLDGPIYPKGMLNWADRAPELANLLYDEQEPRDVIENYVELVETFAEREIPLVGFVKNPSTKAVTRALRASGREAPWVNDTAFFTKLLEQVEFSDRVDADGEQYRERERRTDSLTFTNWFRSRGGADRLLSADGDAFGVERSLPAEDYEVTFFPIYDPRDDLLYRVEAPYAFTKNEECRRRLTMQLLRDVAAERGPPLAVQKADELARISADGTESLRKELEATFTTDRMRSYDDRRWTGDGGWDGGQGEGF</sequence>
<dbReference type="AlphaFoldDB" id="A0AAV3T8T9"/>
<dbReference type="InterPro" id="IPR018977">
    <property type="entry name" value="NurA_domain"/>
</dbReference>
<gene>
    <name evidence="2" type="ORF">GCM10009020_15530</name>
</gene>
<proteinExistence type="predicted"/>
<dbReference type="Pfam" id="PF09376">
    <property type="entry name" value="NurA"/>
    <property type="match status" value="1"/>
</dbReference>
<dbReference type="EMBL" id="BAAADV010000002">
    <property type="protein sequence ID" value="GAA0670288.1"/>
    <property type="molecule type" value="Genomic_DNA"/>
</dbReference>